<keyword evidence="3" id="KW-1185">Reference proteome</keyword>
<reference evidence="2 3" key="1">
    <citation type="submission" date="2015-11" db="EMBL/GenBank/DDBJ databases">
        <title>Exploring the genomic traits of fungus-feeding bacterial genus Collimonas.</title>
        <authorList>
            <person name="Song C."/>
            <person name="Schmidt R."/>
            <person name="de Jager V."/>
            <person name="Krzyzanowska D."/>
            <person name="Jongedijk E."/>
            <person name="Cankar K."/>
            <person name="Beekwilder J."/>
            <person name="van Veen A."/>
            <person name="de Boer W."/>
            <person name="van Veen J.A."/>
            <person name="Garbeva P."/>
        </authorList>
    </citation>
    <scope>NUCLEOTIDE SEQUENCE [LARGE SCALE GENOMIC DNA]</scope>
    <source>
        <strain evidence="2 3">Ter291</strain>
    </source>
</reference>
<organism evidence="2 3">
    <name type="scientific">Collimonas pratensis</name>
    <dbReference type="NCBI Taxonomy" id="279113"/>
    <lineage>
        <taxon>Bacteria</taxon>
        <taxon>Pseudomonadati</taxon>
        <taxon>Pseudomonadota</taxon>
        <taxon>Betaproteobacteria</taxon>
        <taxon>Burkholderiales</taxon>
        <taxon>Oxalobacteraceae</taxon>
        <taxon>Collimonas</taxon>
    </lineage>
</organism>
<evidence type="ECO:0000313" key="2">
    <source>
        <dbReference type="EMBL" id="AMP16264.1"/>
    </source>
</evidence>
<sequence length="50" mass="5435">MPSLDHLGGPAQVAVKRRQRNRPRSPAERSWRSAGGSKGMPGRILARGNN</sequence>
<evidence type="ECO:0000313" key="3">
    <source>
        <dbReference type="Proteomes" id="UP000074914"/>
    </source>
</evidence>
<dbReference type="Proteomes" id="UP000074914">
    <property type="component" value="Chromosome"/>
</dbReference>
<protein>
    <submittedName>
        <fullName evidence="2">Uncharacterized protein</fullName>
    </submittedName>
</protein>
<dbReference type="EMBL" id="CP013236">
    <property type="protein sequence ID" value="AMP16264.1"/>
    <property type="molecule type" value="Genomic_DNA"/>
</dbReference>
<name>A0ABM5ZAN3_9BURK</name>
<proteinExistence type="predicted"/>
<evidence type="ECO:0000256" key="1">
    <source>
        <dbReference type="SAM" id="MobiDB-lite"/>
    </source>
</evidence>
<feature type="region of interest" description="Disordered" evidence="1">
    <location>
        <begin position="1"/>
        <end position="50"/>
    </location>
</feature>
<gene>
    <name evidence="2" type="ORF">CPter291_4031</name>
</gene>
<accession>A0ABM5ZAN3</accession>